<sequence length="55" mass="6359">MNTRDNLFWNTAAVGNRRVEIVDILLRNQGRRISGRSIPSTHEPIVQLLLWNSET</sequence>
<dbReference type="AlphaFoldDB" id="W6QFW8"/>
<gene>
    <name evidence="1" type="ORF">PROQFM164_S04g000166</name>
</gene>
<dbReference type="EMBL" id="HG792018">
    <property type="protein sequence ID" value="CDM35285.1"/>
    <property type="molecule type" value="Genomic_DNA"/>
</dbReference>
<reference evidence="1" key="1">
    <citation type="journal article" date="2014" name="Nat. Commun.">
        <title>Multiple recent horizontal transfers of a large genomic region in cheese making fungi.</title>
        <authorList>
            <person name="Cheeseman K."/>
            <person name="Ropars J."/>
            <person name="Renault P."/>
            <person name="Dupont J."/>
            <person name="Gouzy J."/>
            <person name="Branca A."/>
            <person name="Abraham A.L."/>
            <person name="Ceppi M."/>
            <person name="Conseiller E."/>
            <person name="Debuchy R."/>
            <person name="Malagnac F."/>
            <person name="Goarin A."/>
            <person name="Silar P."/>
            <person name="Lacoste S."/>
            <person name="Sallet E."/>
            <person name="Bensimon A."/>
            <person name="Giraud T."/>
            <person name="Brygoo Y."/>
        </authorList>
    </citation>
    <scope>NUCLEOTIDE SEQUENCE [LARGE SCALE GENOMIC DNA]</scope>
    <source>
        <strain evidence="1">FM164</strain>
    </source>
</reference>
<name>W6QFW8_PENRF</name>
<evidence type="ECO:0000313" key="2">
    <source>
        <dbReference type="Proteomes" id="UP000030686"/>
    </source>
</evidence>
<evidence type="ECO:0000313" key="1">
    <source>
        <dbReference type="EMBL" id="CDM35285.1"/>
    </source>
</evidence>
<protein>
    <submittedName>
        <fullName evidence="1">Genomic scaffold, ProqFM164S04</fullName>
    </submittedName>
</protein>
<keyword evidence="2" id="KW-1185">Reference proteome</keyword>
<dbReference type="Proteomes" id="UP000030686">
    <property type="component" value="Unassembled WGS sequence"/>
</dbReference>
<accession>W6QFW8</accession>
<proteinExistence type="predicted"/>
<organism evidence="1 2">
    <name type="scientific">Penicillium roqueforti (strain FM164)</name>
    <dbReference type="NCBI Taxonomy" id="1365484"/>
    <lineage>
        <taxon>Eukaryota</taxon>
        <taxon>Fungi</taxon>
        <taxon>Dikarya</taxon>
        <taxon>Ascomycota</taxon>
        <taxon>Pezizomycotina</taxon>
        <taxon>Eurotiomycetes</taxon>
        <taxon>Eurotiomycetidae</taxon>
        <taxon>Eurotiales</taxon>
        <taxon>Aspergillaceae</taxon>
        <taxon>Penicillium</taxon>
    </lineage>
</organism>